<feature type="region of interest" description="Disordered" evidence="11">
    <location>
        <begin position="1"/>
        <end position="50"/>
    </location>
</feature>
<evidence type="ECO:0000313" key="13">
    <source>
        <dbReference type="EMBL" id="CAD6247519.1"/>
    </source>
</evidence>
<dbReference type="FunFam" id="3.10.20.90:FF:000225">
    <property type="entry name" value="Auxin-responsive protein"/>
    <property type="match status" value="1"/>
</dbReference>
<evidence type="ECO:0000256" key="1">
    <source>
        <dbReference type="ARBA" id="ARBA00002159"/>
    </source>
</evidence>
<dbReference type="PROSITE" id="PS51745">
    <property type="entry name" value="PB1"/>
    <property type="match status" value="1"/>
</dbReference>
<comment type="similarity">
    <text evidence="3 10">Belongs to the Aux/IAA family.</text>
</comment>
<evidence type="ECO:0000256" key="3">
    <source>
        <dbReference type="ARBA" id="ARBA00006728"/>
    </source>
</evidence>
<evidence type="ECO:0000313" key="14">
    <source>
        <dbReference type="Proteomes" id="UP000604825"/>
    </source>
</evidence>
<dbReference type="InterPro" id="IPR003311">
    <property type="entry name" value="AUX_IAA"/>
</dbReference>
<keyword evidence="6 10" id="KW-0805">Transcription regulation</keyword>
<evidence type="ECO:0000259" key="12">
    <source>
        <dbReference type="PROSITE" id="PS51745"/>
    </source>
</evidence>
<dbReference type="OrthoDB" id="615826at2759"/>
<evidence type="ECO:0000256" key="10">
    <source>
        <dbReference type="RuleBase" id="RU004549"/>
    </source>
</evidence>
<dbReference type="GO" id="GO:0005634">
    <property type="term" value="C:nucleus"/>
    <property type="evidence" value="ECO:0007669"/>
    <property type="project" value="UniProtKB-SubCell"/>
</dbReference>
<evidence type="ECO:0000256" key="4">
    <source>
        <dbReference type="ARBA" id="ARBA00011726"/>
    </source>
</evidence>
<comment type="subcellular location">
    <subcellularLocation>
        <location evidence="2 10">Nucleus</location>
    </subcellularLocation>
</comment>
<keyword evidence="8 10" id="KW-0539">Nucleus</keyword>
<feature type="compositionally biased region" description="Gly residues" evidence="11">
    <location>
        <begin position="38"/>
        <end position="49"/>
    </location>
</feature>
<evidence type="ECO:0000256" key="6">
    <source>
        <dbReference type="ARBA" id="ARBA00023015"/>
    </source>
</evidence>
<dbReference type="Pfam" id="PF02309">
    <property type="entry name" value="AUX_IAA"/>
    <property type="match status" value="1"/>
</dbReference>
<dbReference type="Proteomes" id="UP000604825">
    <property type="component" value="Unassembled WGS sequence"/>
</dbReference>
<keyword evidence="14" id="KW-1185">Reference proteome</keyword>
<reference evidence="13" key="1">
    <citation type="submission" date="2020-10" db="EMBL/GenBank/DDBJ databases">
        <authorList>
            <person name="Han B."/>
            <person name="Lu T."/>
            <person name="Zhao Q."/>
            <person name="Huang X."/>
            <person name="Zhao Y."/>
        </authorList>
    </citation>
    <scope>NUCLEOTIDE SEQUENCE</scope>
</reference>
<sequence length="456" mass="49029">MGDAAETSKILHNWMGEPRPRPSDQGDEEETLQLSLGLPGGGGASGGGLPPAAAWRMLPARDNEMRSAVDTSMLSLCYSAPAFSPRSPGKAKGSPAAATENARLASTNNASQARQRSPNTPVIGWPPVRAFRRNLATSSKASLEHQNGKKAARPEQTTKRAPFVKINMDGIPIGRKIDLNALGSYDELSLSVDKLFRWLLAAQQDPLDAGTEECSPEEVAISGLLDGTGEYTLVYEDYEGDRVLVGDVPWGMFVSSVKRLRVLKTSDLSSSIADDFTFPLQLTTSGRKRTACRGEVVEVGFIVSDVENKHVAPWKERHVGSLSGVPRRDEYGGVGGRPDGRDRVVCRACRQWLLVEGPDHGEHRGADRDAVVGDLKEAVGACRGANERGYMGRLWERGRVRSTNGATKAAVAAEEIDEVGVRNGGGTVVRPDSTRPRMPARDSWKTNRASASSASS</sequence>
<feature type="region of interest" description="Disordered" evidence="11">
    <location>
        <begin position="421"/>
        <end position="456"/>
    </location>
</feature>
<protein>
    <recommendedName>
        <fullName evidence="10">Auxin-responsive protein</fullName>
    </recommendedName>
</protein>
<evidence type="ECO:0000256" key="5">
    <source>
        <dbReference type="ARBA" id="ARBA00022491"/>
    </source>
</evidence>
<keyword evidence="9 10" id="KW-0927">Auxin signaling pathway</keyword>
<comment type="subunit">
    <text evidence="4 10">Homodimers and heterodimers.</text>
</comment>
<dbReference type="GO" id="GO:0009734">
    <property type="term" value="P:auxin-activated signaling pathway"/>
    <property type="evidence" value="ECO:0007669"/>
    <property type="project" value="UniProtKB-UniRule"/>
</dbReference>
<feature type="region of interest" description="Disordered" evidence="11">
    <location>
        <begin position="83"/>
        <end position="160"/>
    </location>
</feature>
<accession>A0A811PXT6</accession>
<dbReference type="EMBL" id="CAJGYO010000007">
    <property type="protein sequence ID" value="CAD6247519.1"/>
    <property type="molecule type" value="Genomic_DNA"/>
</dbReference>
<dbReference type="GO" id="GO:0006355">
    <property type="term" value="P:regulation of DNA-templated transcription"/>
    <property type="evidence" value="ECO:0007669"/>
    <property type="project" value="InterPro"/>
</dbReference>
<name>A0A811PXT6_9POAL</name>
<feature type="compositionally biased region" description="Basic and acidic residues" evidence="11">
    <location>
        <begin position="142"/>
        <end position="158"/>
    </location>
</feature>
<evidence type="ECO:0000256" key="8">
    <source>
        <dbReference type="ARBA" id="ARBA00023242"/>
    </source>
</evidence>
<evidence type="ECO:0000256" key="2">
    <source>
        <dbReference type="ARBA" id="ARBA00004123"/>
    </source>
</evidence>
<comment type="function">
    <text evidence="1 10">Aux/IAA proteins are short-lived transcriptional factors that function as repressors of early auxin response genes at low auxin concentrations.</text>
</comment>
<feature type="compositionally biased region" description="Polar residues" evidence="11">
    <location>
        <begin position="446"/>
        <end position="456"/>
    </location>
</feature>
<evidence type="ECO:0000256" key="11">
    <source>
        <dbReference type="SAM" id="MobiDB-lite"/>
    </source>
</evidence>
<feature type="compositionally biased region" description="Polar residues" evidence="11">
    <location>
        <begin position="104"/>
        <end position="120"/>
    </location>
</feature>
<feature type="domain" description="PB1" evidence="12">
    <location>
        <begin position="161"/>
        <end position="265"/>
    </location>
</feature>
<dbReference type="PANTHER" id="PTHR31734:SF266">
    <property type="entry name" value="AUXIN-RESPONSIVE PROTEIN IAA7"/>
    <property type="match status" value="1"/>
</dbReference>
<proteinExistence type="inferred from homology"/>
<dbReference type="AlphaFoldDB" id="A0A811PXT6"/>
<comment type="caution">
    <text evidence="13">The sequence shown here is derived from an EMBL/GenBank/DDBJ whole genome shotgun (WGS) entry which is preliminary data.</text>
</comment>
<dbReference type="SUPFAM" id="SSF54277">
    <property type="entry name" value="CAD &amp; PB1 domains"/>
    <property type="match status" value="1"/>
</dbReference>
<feature type="compositionally biased region" description="Basic and acidic residues" evidence="11">
    <location>
        <begin position="432"/>
        <end position="445"/>
    </location>
</feature>
<dbReference type="Gene3D" id="3.10.20.90">
    <property type="entry name" value="Phosphatidylinositol 3-kinase Catalytic Subunit, Chain A, domain 1"/>
    <property type="match status" value="1"/>
</dbReference>
<organism evidence="13 14">
    <name type="scientific">Miscanthus lutarioriparius</name>
    <dbReference type="NCBI Taxonomy" id="422564"/>
    <lineage>
        <taxon>Eukaryota</taxon>
        <taxon>Viridiplantae</taxon>
        <taxon>Streptophyta</taxon>
        <taxon>Embryophyta</taxon>
        <taxon>Tracheophyta</taxon>
        <taxon>Spermatophyta</taxon>
        <taxon>Magnoliopsida</taxon>
        <taxon>Liliopsida</taxon>
        <taxon>Poales</taxon>
        <taxon>Poaceae</taxon>
        <taxon>PACMAD clade</taxon>
        <taxon>Panicoideae</taxon>
        <taxon>Andropogonodae</taxon>
        <taxon>Andropogoneae</taxon>
        <taxon>Saccharinae</taxon>
        <taxon>Miscanthus</taxon>
    </lineage>
</organism>
<evidence type="ECO:0000256" key="9">
    <source>
        <dbReference type="ARBA" id="ARBA00023294"/>
    </source>
</evidence>
<evidence type="ECO:0000256" key="7">
    <source>
        <dbReference type="ARBA" id="ARBA00023163"/>
    </source>
</evidence>
<gene>
    <name evidence="13" type="ORF">NCGR_LOCUS31708</name>
</gene>
<dbReference type="InterPro" id="IPR053793">
    <property type="entry name" value="PB1-like"/>
</dbReference>
<keyword evidence="7 10" id="KW-0804">Transcription</keyword>
<dbReference type="InterPro" id="IPR033389">
    <property type="entry name" value="AUX/IAA_dom"/>
</dbReference>
<dbReference type="PANTHER" id="PTHR31734">
    <property type="entry name" value="AUXIN-RESPONSIVE PROTEIN IAA17"/>
    <property type="match status" value="1"/>
</dbReference>
<keyword evidence="5 10" id="KW-0678">Repressor</keyword>